<evidence type="ECO:0000313" key="3">
    <source>
        <dbReference type="EMBL" id="RGD86583.1"/>
    </source>
</evidence>
<comment type="caution">
    <text evidence="3">The sequence shown here is derived from an EMBL/GenBank/DDBJ whole genome shotgun (WGS) entry which is preliminary data.</text>
</comment>
<dbReference type="RefSeq" id="WP_117580894.1">
    <property type="nucleotide sequence ID" value="NZ_CAXMZD010000002.1"/>
</dbReference>
<dbReference type="Pfam" id="PF20378">
    <property type="entry name" value="DUF6673"/>
    <property type="match status" value="1"/>
</dbReference>
<organism evidence="3 4">
    <name type="scientific">Thomasclavelia ramosa</name>
    <dbReference type="NCBI Taxonomy" id="1547"/>
    <lineage>
        <taxon>Bacteria</taxon>
        <taxon>Bacillati</taxon>
        <taxon>Bacillota</taxon>
        <taxon>Erysipelotrichia</taxon>
        <taxon>Erysipelotrichales</taxon>
        <taxon>Coprobacillaceae</taxon>
        <taxon>Thomasclavelia</taxon>
    </lineage>
</organism>
<evidence type="ECO:0000313" key="4">
    <source>
        <dbReference type="Proteomes" id="UP000261032"/>
    </source>
</evidence>
<evidence type="ECO:0000256" key="1">
    <source>
        <dbReference type="SAM" id="MobiDB-lite"/>
    </source>
</evidence>
<reference evidence="3 4" key="1">
    <citation type="submission" date="2018-08" db="EMBL/GenBank/DDBJ databases">
        <title>A genome reference for cultivated species of the human gut microbiota.</title>
        <authorList>
            <person name="Zou Y."/>
            <person name="Xue W."/>
            <person name="Luo G."/>
        </authorList>
    </citation>
    <scope>NUCLEOTIDE SEQUENCE [LARGE SCALE GENOMIC DNA]</scope>
    <source>
        <strain evidence="3 4">OM06-4</strain>
    </source>
</reference>
<feature type="domain" description="DUF6673" evidence="2">
    <location>
        <begin position="8"/>
        <end position="117"/>
    </location>
</feature>
<dbReference type="Proteomes" id="UP000261032">
    <property type="component" value="Unassembled WGS sequence"/>
</dbReference>
<dbReference type="EMBL" id="QUSL01000005">
    <property type="protein sequence ID" value="RGD86583.1"/>
    <property type="molecule type" value="Genomic_DNA"/>
</dbReference>
<feature type="region of interest" description="Disordered" evidence="1">
    <location>
        <begin position="92"/>
        <end position="117"/>
    </location>
</feature>
<protein>
    <recommendedName>
        <fullName evidence="2">DUF6673 domain-containing protein</fullName>
    </recommendedName>
</protein>
<dbReference type="InterPro" id="IPR046655">
    <property type="entry name" value="DUF6673"/>
</dbReference>
<sequence>MSLEELKKLYDIDFEDIDFLERYYNAYTKFNNRIKSIKKDGNVIEKLKKTCEYYRKFFDEIFGNGASNKLFGNKNNIRLLEETLMTLIQENERTNERMASRRMKVQPKNRAQRRNQK</sequence>
<dbReference type="AlphaFoldDB" id="A0A3E3EFA8"/>
<accession>A0A3E3EFA8</accession>
<proteinExistence type="predicted"/>
<gene>
    <name evidence="3" type="ORF">DXB93_05320</name>
</gene>
<feature type="compositionally biased region" description="Basic residues" evidence="1">
    <location>
        <begin position="100"/>
        <end position="117"/>
    </location>
</feature>
<name>A0A3E3EFA8_9FIRM</name>
<evidence type="ECO:0000259" key="2">
    <source>
        <dbReference type="Pfam" id="PF20378"/>
    </source>
</evidence>